<evidence type="ECO:0000313" key="1">
    <source>
        <dbReference type="EMBL" id="AKO92185.1"/>
    </source>
</evidence>
<sequence length="123" mass="13760">MGIKCKIRGSIASQLYDLISRKEGISATVERALDDLAKKVDVMYLTVDMDVLDSAYIPKVPAKNTELIRTDELFECVYITGSYSLVQAIDMVCLDSLRNKSSITIKTGIHIFSKFSISFVRKT</sequence>
<organism evidence="1 2">
    <name type="scientific">Priestia filamentosa</name>
    <dbReference type="NCBI Taxonomy" id="1402861"/>
    <lineage>
        <taxon>Bacteria</taxon>
        <taxon>Bacillati</taxon>
        <taxon>Bacillota</taxon>
        <taxon>Bacilli</taxon>
        <taxon>Bacillales</taxon>
        <taxon>Bacillaceae</taxon>
        <taxon>Priestia</taxon>
    </lineage>
</organism>
<protein>
    <submittedName>
        <fullName evidence="1">Uncharacterized protein</fullName>
    </submittedName>
</protein>
<accession>A0A0H4KF04</accession>
<reference evidence="2" key="2">
    <citation type="submission" date="2015-06" db="EMBL/GenBank/DDBJ databases">
        <title>Genome Sequence of Bacillus endophyticus and Analysis of its Companion Mechanism in the Ketogulonigenium vulgare-Bacillus strain Consortium.</title>
        <authorList>
            <person name="Jia N."/>
            <person name="Du J."/>
            <person name="Ding M.-Z."/>
            <person name="Gao F."/>
            <person name="Yuan Y.-J."/>
        </authorList>
    </citation>
    <scope>NUCLEOTIDE SEQUENCE [LARGE SCALE GENOMIC DNA]</scope>
    <source>
        <strain evidence="2">Hbe603</strain>
    </source>
</reference>
<reference evidence="1 2" key="1">
    <citation type="journal article" date="2015" name="PLoS ONE">
        <title>Genome Sequence of Bacillus endophyticus and Analysis of Its Companion Mechanism in the Ketogulonigenium vulgare-Bacillus Strain Consortium.</title>
        <authorList>
            <person name="Jia N."/>
            <person name="Du J."/>
            <person name="Ding M.Z."/>
            <person name="Gao F."/>
            <person name="Yuan Y.J."/>
        </authorList>
    </citation>
    <scope>NUCLEOTIDE SEQUENCE [LARGE SCALE GENOMIC DNA]</scope>
    <source>
        <strain evidence="1 2">Hbe603</strain>
    </source>
</reference>
<evidence type="ECO:0000313" key="2">
    <source>
        <dbReference type="Proteomes" id="UP000036202"/>
    </source>
</evidence>
<dbReference type="Gene3D" id="3.40.800.10">
    <property type="entry name" value="Ureohydrolase domain"/>
    <property type="match status" value="1"/>
</dbReference>
<dbReference type="AlphaFoldDB" id="A0A1X7G0M8"/>
<dbReference type="InterPro" id="IPR023696">
    <property type="entry name" value="Ureohydrolase_dom_sf"/>
</dbReference>
<keyword evidence="2" id="KW-1185">Reference proteome</keyword>
<dbReference type="GeneID" id="93703478"/>
<dbReference type="EMBL" id="CP011974">
    <property type="protein sequence ID" value="AKO92185.1"/>
    <property type="molecule type" value="Genomic_DNA"/>
</dbReference>
<name>A0A1X7G0M8_9BACI</name>
<accession>A0A1X7G0M8</accession>
<dbReference type="Pfam" id="PF00491">
    <property type="entry name" value="Arginase"/>
    <property type="match status" value="1"/>
</dbReference>
<gene>
    <name evidence="1" type="ORF">BEH_08805</name>
</gene>
<dbReference type="PATRIC" id="fig|135735.6.peg.1818"/>
<dbReference type="InterPro" id="IPR006035">
    <property type="entry name" value="Ureohydrolase"/>
</dbReference>
<dbReference type="GO" id="GO:0016813">
    <property type="term" value="F:hydrolase activity, acting on carbon-nitrogen (but not peptide) bonds, in linear amidines"/>
    <property type="evidence" value="ECO:0007669"/>
    <property type="project" value="UniProtKB-ARBA"/>
</dbReference>
<dbReference type="GO" id="GO:0046872">
    <property type="term" value="F:metal ion binding"/>
    <property type="evidence" value="ECO:0007669"/>
    <property type="project" value="InterPro"/>
</dbReference>
<dbReference type="SUPFAM" id="SSF52768">
    <property type="entry name" value="Arginase/deacetylase"/>
    <property type="match status" value="1"/>
</dbReference>
<proteinExistence type="predicted"/>
<dbReference type="KEGG" id="beo:BEH_08805"/>
<dbReference type="Proteomes" id="UP000036202">
    <property type="component" value="Chromosome"/>
</dbReference>
<dbReference type="RefSeq" id="WP_046217050.1">
    <property type="nucleotide sequence ID" value="NZ_CP011974.1"/>
</dbReference>